<dbReference type="SMART" id="SM00385">
    <property type="entry name" value="CYCLIN"/>
    <property type="match status" value="1"/>
</dbReference>
<gene>
    <name evidence="4" type="ORF">CYY_001912</name>
</gene>
<dbReference type="Gene3D" id="1.10.472.10">
    <property type="entry name" value="Cyclin-like"/>
    <property type="match status" value="1"/>
</dbReference>
<keyword evidence="1 2" id="KW-0195">Cyclin</keyword>
<dbReference type="PIRSF" id="PIRSF028934">
    <property type="entry name" value="Cyclin_CG14939"/>
    <property type="match status" value="1"/>
</dbReference>
<reference evidence="4" key="1">
    <citation type="submission" date="2020-01" db="EMBL/GenBank/DDBJ databases">
        <title>Development of genomics and gene disruption for Polysphondylium violaceum indicates a role for the polyketide synthase stlB in stalk morphogenesis.</title>
        <authorList>
            <person name="Narita B."/>
            <person name="Kawabe Y."/>
            <person name="Kin K."/>
            <person name="Saito T."/>
            <person name="Gibbs R."/>
            <person name="Kuspa A."/>
            <person name="Muzny D."/>
            <person name="Queller D."/>
            <person name="Richards S."/>
            <person name="Strassman J."/>
            <person name="Sucgang R."/>
            <person name="Worley K."/>
            <person name="Schaap P."/>
        </authorList>
    </citation>
    <scope>NUCLEOTIDE SEQUENCE</scope>
    <source>
        <strain evidence="4">QSvi11</strain>
    </source>
</reference>
<dbReference type="PANTHER" id="PTHR14248">
    <property type="entry name" value="CYCLIN Y, ISOFORM A"/>
    <property type="match status" value="1"/>
</dbReference>
<dbReference type="Proteomes" id="UP000695562">
    <property type="component" value="Unassembled WGS sequence"/>
</dbReference>
<evidence type="ECO:0000313" key="5">
    <source>
        <dbReference type="Proteomes" id="UP000695562"/>
    </source>
</evidence>
<accession>A0A8J4UVQ1</accession>
<dbReference type="InterPro" id="IPR036915">
    <property type="entry name" value="Cyclin-like_sf"/>
</dbReference>
<dbReference type="FunFam" id="1.10.472.10:FF:000302">
    <property type="entry name" value="Predicted protein"/>
    <property type="match status" value="1"/>
</dbReference>
<dbReference type="GO" id="GO:0019901">
    <property type="term" value="F:protein kinase binding"/>
    <property type="evidence" value="ECO:0007669"/>
    <property type="project" value="InterPro"/>
</dbReference>
<dbReference type="AlphaFoldDB" id="A0A8J4UVQ1"/>
<proteinExistence type="inferred from homology"/>
<feature type="domain" description="Cyclin-like" evidence="3">
    <location>
        <begin position="219"/>
        <end position="304"/>
    </location>
</feature>
<dbReference type="SUPFAM" id="SSF47954">
    <property type="entry name" value="Cyclin-like"/>
    <property type="match status" value="1"/>
</dbReference>
<dbReference type="OrthoDB" id="10250320at2759"/>
<dbReference type="InterPro" id="IPR012399">
    <property type="entry name" value="Cyclin_Y"/>
</dbReference>
<dbReference type="CDD" id="cd20540">
    <property type="entry name" value="CYCLIN_CCNY_like"/>
    <property type="match status" value="1"/>
</dbReference>
<comment type="caution">
    <text evidence="4">The sequence shown here is derived from an EMBL/GenBank/DDBJ whole genome shotgun (WGS) entry which is preliminary data.</text>
</comment>
<comment type="similarity">
    <text evidence="2">Belongs to the cyclin family.</text>
</comment>
<dbReference type="InterPro" id="IPR013763">
    <property type="entry name" value="Cyclin-like_dom"/>
</dbReference>
<dbReference type="InterPro" id="IPR006671">
    <property type="entry name" value="Cyclin_N"/>
</dbReference>
<protein>
    <recommendedName>
        <fullName evidence="3">Cyclin-like domain-containing protein</fullName>
    </recommendedName>
</protein>
<dbReference type="Pfam" id="PF00134">
    <property type="entry name" value="Cyclin_N"/>
    <property type="match status" value="1"/>
</dbReference>
<evidence type="ECO:0000259" key="3">
    <source>
        <dbReference type="SMART" id="SM00385"/>
    </source>
</evidence>
<name>A0A8J4UVQ1_9MYCE</name>
<evidence type="ECO:0000256" key="1">
    <source>
        <dbReference type="ARBA" id="ARBA00023127"/>
    </source>
</evidence>
<organism evidence="4 5">
    <name type="scientific">Polysphondylium violaceum</name>
    <dbReference type="NCBI Taxonomy" id="133409"/>
    <lineage>
        <taxon>Eukaryota</taxon>
        <taxon>Amoebozoa</taxon>
        <taxon>Evosea</taxon>
        <taxon>Eumycetozoa</taxon>
        <taxon>Dictyostelia</taxon>
        <taxon>Dictyosteliales</taxon>
        <taxon>Dictyosteliaceae</taxon>
        <taxon>Polysphondylium</taxon>
    </lineage>
</organism>
<dbReference type="EMBL" id="AJWJ01000049">
    <property type="protein sequence ID" value="KAF2076786.1"/>
    <property type="molecule type" value="Genomic_DNA"/>
</dbReference>
<sequence>MGNCCSSKRANGYDPEQIDDAQKILDELTISSNTATANNNFATSKKHVLSQHHDLKPTITENKRNSIKTKIIIDEREDLISATISDQKDPFEVPDHNLYPKVVAHSYPNTHKRQLSTEKVGNFGPQFKTPISSIPHHMRMEGFQRIKHNSTSSLYIKSSLSTPDNDEILRCMANALLYHIERGSQPPQKTIDIFSEEKYPITKGKLDLKTIPTVDTIYKFVRDIFKAEKLDSECAIMCLAYIERIIAFTGVTLNPTSWRRIVLSALILASKVWEDQSVWNVDFLPVFDNLTAADLNGLERQFLALLQYNVSLTASVYAKYYFELRTFSKLDSNHFPLKPLDKLGVRRLEDHSKASEYRVKPFKRSASVDQINPPEIHTRAVLN</sequence>
<keyword evidence="5" id="KW-1185">Reference proteome</keyword>
<evidence type="ECO:0000256" key="2">
    <source>
        <dbReference type="RuleBase" id="RU000383"/>
    </source>
</evidence>
<evidence type="ECO:0000313" key="4">
    <source>
        <dbReference type="EMBL" id="KAF2076786.1"/>
    </source>
</evidence>